<dbReference type="Gene3D" id="2.40.110.10">
    <property type="entry name" value="Butyryl-CoA Dehydrogenase, subunit A, domain 2"/>
    <property type="match status" value="1"/>
</dbReference>
<dbReference type="EMBL" id="SSWX01000017">
    <property type="protein sequence ID" value="THJ32121.1"/>
    <property type="molecule type" value="Genomic_DNA"/>
</dbReference>
<feature type="region of interest" description="Disordered" evidence="2">
    <location>
        <begin position="1"/>
        <end position="30"/>
    </location>
</feature>
<evidence type="ECO:0000313" key="5">
    <source>
        <dbReference type="EMBL" id="THJ32121.1"/>
    </source>
</evidence>
<dbReference type="InterPro" id="IPR046373">
    <property type="entry name" value="Acyl-CoA_Oxase/DH_mid-dom_sf"/>
</dbReference>
<dbReference type="InterPro" id="IPR023922">
    <property type="entry name" value="S04_starv_induced_SfnB"/>
</dbReference>
<dbReference type="NCBIfam" id="TIGR04022">
    <property type="entry name" value="sulfur_SfnB"/>
    <property type="match status" value="1"/>
</dbReference>
<reference evidence="5 6" key="1">
    <citation type="submission" date="2019-04" db="EMBL/GenBank/DDBJ databases">
        <title>Lampropedia sp YIM MLB12 draf genome.</title>
        <authorList>
            <person name="Wang Y.-X."/>
        </authorList>
    </citation>
    <scope>NUCLEOTIDE SEQUENCE [LARGE SCALE GENOMIC DNA]</scope>
    <source>
        <strain evidence="5 6">YIM MLB12</strain>
    </source>
</reference>
<gene>
    <name evidence="5" type="ORF">E8K88_12770</name>
</gene>
<accession>A0A4S5BMQ2</accession>
<keyword evidence="1 5" id="KW-0560">Oxidoreductase</keyword>
<dbReference type="AlphaFoldDB" id="A0A4S5BMQ2"/>
<dbReference type="InterPro" id="IPR013786">
    <property type="entry name" value="AcylCoA_DH/ox_N"/>
</dbReference>
<evidence type="ECO:0000259" key="3">
    <source>
        <dbReference type="Pfam" id="PF02771"/>
    </source>
</evidence>
<feature type="domain" description="Acyl-CoA dehydrogenase/oxidase N-terminal" evidence="3">
    <location>
        <begin position="40"/>
        <end position="141"/>
    </location>
</feature>
<evidence type="ECO:0000259" key="4">
    <source>
        <dbReference type="Pfam" id="PF08028"/>
    </source>
</evidence>
<dbReference type="GO" id="GO:0050660">
    <property type="term" value="F:flavin adenine dinucleotide binding"/>
    <property type="evidence" value="ECO:0007669"/>
    <property type="project" value="InterPro"/>
</dbReference>
<dbReference type="GO" id="GO:0006552">
    <property type="term" value="P:L-leucine catabolic process"/>
    <property type="evidence" value="ECO:0007669"/>
    <property type="project" value="TreeGrafter"/>
</dbReference>
<dbReference type="PANTHER" id="PTHR43884:SF12">
    <property type="entry name" value="ISOVALERYL-COA DEHYDROGENASE, MITOCHONDRIAL-RELATED"/>
    <property type="match status" value="1"/>
</dbReference>
<feature type="compositionally biased region" description="Polar residues" evidence="2">
    <location>
        <begin position="1"/>
        <end position="12"/>
    </location>
</feature>
<organism evidence="5 6">
    <name type="scientific">Lampropedia aestuarii</name>
    <dbReference type="NCBI Taxonomy" id="2562762"/>
    <lineage>
        <taxon>Bacteria</taxon>
        <taxon>Pseudomonadati</taxon>
        <taxon>Pseudomonadota</taxon>
        <taxon>Betaproteobacteria</taxon>
        <taxon>Burkholderiales</taxon>
        <taxon>Comamonadaceae</taxon>
        <taxon>Lampropedia</taxon>
    </lineage>
</organism>
<dbReference type="InterPro" id="IPR036250">
    <property type="entry name" value="AcylCo_DH-like_C"/>
</dbReference>
<dbReference type="SUPFAM" id="SSF47203">
    <property type="entry name" value="Acyl-CoA dehydrogenase C-terminal domain-like"/>
    <property type="match status" value="1"/>
</dbReference>
<dbReference type="Pfam" id="PF02771">
    <property type="entry name" value="Acyl-CoA_dh_N"/>
    <property type="match status" value="1"/>
</dbReference>
<dbReference type="Gene3D" id="1.20.140.10">
    <property type="entry name" value="Butyryl-CoA Dehydrogenase, subunit A, domain 3"/>
    <property type="match status" value="1"/>
</dbReference>
<evidence type="ECO:0000313" key="6">
    <source>
        <dbReference type="Proteomes" id="UP000306236"/>
    </source>
</evidence>
<protein>
    <submittedName>
        <fullName evidence="5">SfnB family sulfur acquisition oxidoreductase</fullName>
        <ecNumber evidence="5">1.-.-.-</ecNumber>
    </submittedName>
</protein>
<evidence type="ECO:0000256" key="2">
    <source>
        <dbReference type="SAM" id="MobiDB-lite"/>
    </source>
</evidence>
<dbReference type="Pfam" id="PF08028">
    <property type="entry name" value="Acyl-CoA_dh_2"/>
    <property type="match status" value="1"/>
</dbReference>
<dbReference type="OrthoDB" id="6184213at2"/>
<proteinExistence type="predicted"/>
<dbReference type="SUPFAM" id="SSF56645">
    <property type="entry name" value="Acyl-CoA dehydrogenase NM domain-like"/>
    <property type="match status" value="1"/>
</dbReference>
<dbReference type="RefSeq" id="WP_136407065.1">
    <property type="nucleotide sequence ID" value="NZ_SSWX01000017.1"/>
</dbReference>
<dbReference type="EC" id="1.-.-.-" evidence="5"/>
<dbReference type="GO" id="GO:0008470">
    <property type="term" value="F:3-methylbutanoyl-CoA dehydrogenase activity"/>
    <property type="evidence" value="ECO:0007669"/>
    <property type="project" value="TreeGrafter"/>
</dbReference>
<comment type="caution">
    <text evidence="5">The sequence shown here is derived from an EMBL/GenBank/DDBJ whole genome shotgun (WGS) entry which is preliminary data.</text>
</comment>
<sequence length="423" mass="46466">MTDTAAPSTLHTPRTAHAHQRLPLPPTPPQRIATEAQALEVAARLAEEFRQGAAQRDRERRLPWDELERYTASGLGAITVPCAYGGLGASFETLAQVFVTICAADPSLGQIPQNHFALIQNLQDFGTAAQQQRWFADVLSGHRLGNAGPEKKAKAATIAAATARLHRDADGQLRVSGTRFYSTGSLFAHWVPFRAVDEQERFVQVWVRHDAPGLTIIDDWDAFGQRTTASGSVRLDHVLVQEEDVVALYASKNPASLSGPISQLIQASIDQGIAEGALADARSFVRERSRAWVHSGVEQAYEDPYIIQEFGKLTVNVHAAREVLLDAARLLDAWHGQPVTEAISAQASVAVARAKVLTTEVALQASENLLELAGTSSARSVHNLDRHWRNARVHTLHDPVRWKLHLLGNYLLNGRAPQRHQWN</sequence>
<keyword evidence="6" id="KW-1185">Reference proteome</keyword>
<dbReference type="InterPro" id="IPR013107">
    <property type="entry name" value="Acyl-CoA_DH_C"/>
</dbReference>
<dbReference type="PANTHER" id="PTHR43884">
    <property type="entry name" value="ACYL-COA DEHYDROGENASE"/>
    <property type="match status" value="1"/>
</dbReference>
<feature type="domain" description="Acyl-CoA dehydrogenase C-terminal" evidence="4">
    <location>
        <begin position="265"/>
        <end position="398"/>
    </location>
</feature>
<evidence type="ECO:0000256" key="1">
    <source>
        <dbReference type="ARBA" id="ARBA00023002"/>
    </source>
</evidence>
<dbReference type="InterPro" id="IPR037069">
    <property type="entry name" value="AcylCoA_DH/ox_N_sf"/>
</dbReference>
<dbReference type="PIRSF" id="PIRSF016578">
    <property type="entry name" value="HsaA"/>
    <property type="match status" value="1"/>
</dbReference>
<dbReference type="Proteomes" id="UP000306236">
    <property type="component" value="Unassembled WGS sequence"/>
</dbReference>
<dbReference type="Gene3D" id="1.10.540.10">
    <property type="entry name" value="Acyl-CoA dehydrogenase/oxidase, N-terminal domain"/>
    <property type="match status" value="1"/>
</dbReference>
<dbReference type="InterPro" id="IPR009100">
    <property type="entry name" value="AcylCoA_DH/oxidase_NM_dom_sf"/>
</dbReference>
<name>A0A4S5BMQ2_9BURK</name>